<reference evidence="2 3" key="1">
    <citation type="submission" date="2024-10" db="EMBL/GenBank/DDBJ databases">
        <title>The Natural Products Discovery Center: Release of the First 8490 Sequenced Strains for Exploring Actinobacteria Biosynthetic Diversity.</title>
        <authorList>
            <person name="Kalkreuter E."/>
            <person name="Kautsar S.A."/>
            <person name="Yang D."/>
            <person name="Bader C.D."/>
            <person name="Teijaro C.N."/>
            <person name="Fluegel L."/>
            <person name="Davis C.M."/>
            <person name="Simpson J.R."/>
            <person name="Lauterbach L."/>
            <person name="Steele A.D."/>
            <person name="Gui C."/>
            <person name="Meng S."/>
            <person name="Li G."/>
            <person name="Viehrig K."/>
            <person name="Ye F."/>
            <person name="Su P."/>
            <person name="Kiefer A.F."/>
            <person name="Nichols A."/>
            <person name="Cepeda A.J."/>
            <person name="Yan W."/>
            <person name="Fan B."/>
            <person name="Jiang Y."/>
            <person name="Adhikari A."/>
            <person name="Zheng C.-J."/>
            <person name="Schuster L."/>
            <person name="Cowan T.M."/>
            <person name="Smanski M.J."/>
            <person name="Chevrette M.G."/>
            <person name="De Carvalho L.P.S."/>
            <person name="Shen B."/>
        </authorList>
    </citation>
    <scope>NUCLEOTIDE SEQUENCE [LARGE SCALE GENOMIC DNA]</scope>
    <source>
        <strain evidence="2 3">NPDC019377</strain>
    </source>
</reference>
<keyword evidence="2" id="KW-0255">Endonuclease</keyword>
<proteinExistence type="predicted"/>
<comment type="caution">
    <text evidence="2">The sequence shown here is derived from an EMBL/GenBank/DDBJ whole genome shotgun (WGS) entry which is preliminary data.</text>
</comment>
<dbReference type="Proteomes" id="UP001611494">
    <property type="component" value="Unassembled WGS sequence"/>
</dbReference>
<gene>
    <name evidence="2" type="ORF">ACH49Z_02550</name>
</gene>
<dbReference type="InterPro" id="IPR032869">
    <property type="entry name" value="WHH_dom_containing"/>
</dbReference>
<dbReference type="Pfam" id="PF14414">
    <property type="entry name" value="WHH"/>
    <property type="match status" value="1"/>
</dbReference>
<feature type="region of interest" description="Disordered" evidence="1">
    <location>
        <begin position="57"/>
        <end position="79"/>
    </location>
</feature>
<dbReference type="RefSeq" id="WP_397059081.1">
    <property type="nucleotide sequence ID" value="NZ_JBIRYL010000001.1"/>
</dbReference>
<protein>
    <submittedName>
        <fullName evidence="2">HNH endonuclease</fullName>
    </submittedName>
</protein>
<name>A0ABW7VQ39_9NOCA</name>
<keyword evidence="2" id="KW-0378">Hydrolase</keyword>
<keyword evidence="3" id="KW-1185">Reference proteome</keyword>
<evidence type="ECO:0000313" key="2">
    <source>
        <dbReference type="EMBL" id="MFI2228713.1"/>
    </source>
</evidence>
<dbReference type="GO" id="GO:0004519">
    <property type="term" value="F:endonuclease activity"/>
    <property type="evidence" value="ECO:0007669"/>
    <property type="project" value="UniProtKB-KW"/>
</dbReference>
<dbReference type="EMBL" id="JBIRYL010000001">
    <property type="protein sequence ID" value="MFI2228713.1"/>
    <property type="molecule type" value="Genomic_DNA"/>
</dbReference>
<sequence>MRERAEPGRRPPPRSVAEAHTEQFALIHAVIGLQRSVGNSAVSRVIAAQRALIVQREDPPTSGPLSPPEHANQRVGTWGTWNPTELRTGARHEKAFSSRDVAATFATSLSKAYAVFEEGTKFVLYPVSYPDWFSSFTHSGTRMYPNSPISNIKGIPDVRAFVTEDGTTILPHKYGNAAEYKDWMDQQDTLKPGANPFDNARQAFGEGLEDLTARDQFLEQFRLAMRASALGTLDRSQAEAAKRRESFGPGLPAQDAATIATVGKQLLEQDAEIERKEHAFAWSTAYARHDTTAEKAAHAQEMTELRVKRQATILGYPLLSRIDHFDDELGAPAGGPKVPTGNLATFLALPAATQAKQLIGATDDVDKAIATTRNNLMNGSLDVWALSNIVGATTSGLGITDKERLTWIQDEVRSAAATKKLEKEALELFQLAFGLAAMALTGGMAAVAFAGLAAGVGAVDAARATSEFAAAKAASETDINKDKGLVPADLVGKEADLVFAWIGVGLAFADAVVAVRAVKTASHGAIDVVKVETRDAIADVAKTRGVDAEALLAAAKAPPAPTVGALRTAMLEGLPPELAQRFKDVKVTILPKEKFLAYNDTAHAVTLIRTGPKGELIPEVIFRENGNAFAIREEAIHLQQLADPANAKKMALLSEEGQLGKWKELGVKDRLEVYQAKIDLELDAQVELRARPDISADELEEIEESIKHLQERQKQVEAAVADPQMVARGEAPWLTDDPPRLFNKPRLPRTGWWSGVKGDSIWYSNDPAVLAYARNGVPFSGGYPNFQQWAVAEVELPVMTGEAADFAVANRLLADQLTTHNIPGFTTIGGRPTASSVNKLLIERSWTWHHHHGSRRMILIPWELHDRVPHTGGASIARAAPR</sequence>
<evidence type="ECO:0000313" key="3">
    <source>
        <dbReference type="Proteomes" id="UP001611494"/>
    </source>
</evidence>
<evidence type="ECO:0000256" key="1">
    <source>
        <dbReference type="SAM" id="MobiDB-lite"/>
    </source>
</evidence>
<keyword evidence="2" id="KW-0540">Nuclease</keyword>
<accession>A0ABW7VQ39</accession>
<organism evidence="2 3">
    <name type="scientific">Nocardia testacea</name>
    <dbReference type="NCBI Taxonomy" id="248551"/>
    <lineage>
        <taxon>Bacteria</taxon>
        <taxon>Bacillati</taxon>
        <taxon>Actinomycetota</taxon>
        <taxon>Actinomycetes</taxon>
        <taxon>Mycobacteriales</taxon>
        <taxon>Nocardiaceae</taxon>
        <taxon>Nocardia</taxon>
    </lineage>
</organism>